<feature type="compositionally biased region" description="Low complexity" evidence="4">
    <location>
        <begin position="396"/>
        <end position="412"/>
    </location>
</feature>
<gene>
    <name evidence="6" type="ORF">MFIFM68171_10159</name>
</gene>
<keyword evidence="1" id="KW-0596">Phosphopantetheine</keyword>
<evidence type="ECO:0000313" key="7">
    <source>
        <dbReference type="Proteomes" id="UP001628179"/>
    </source>
</evidence>
<organism evidence="6 7">
    <name type="scientific">Madurella fahalii</name>
    <dbReference type="NCBI Taxonomy" id="1157608"/>
    <lineage>
        <taxon>Eukaryota</taxon>
        <taxon>Fungi</taxon>
        <taxon>Dikarya</taxon>
        <taxon>Ascomycota</taxon>
        <taxon>Pezizomycotina</taxon>
        <taxon>Sordariomycetes</taxon>
        <taxon>Sordariomycetidae</taxon>
        <taxon>Sordariales</taxon>
        <taxon>Sordariales incertae sedis</taxon>
        <taxon>Madurella</taxon>
    </lineage>
</organism>
<dbReference type="InterPro" id="IPR049900">
    <property type="entry name" value="PKS_mFAS_DH"/>
</dbReference>
<comment type="caution">
    <text evidence="6">The sequence shown here is derived from an EMBL/GenBank/DDBJ whole genome shotgun (WGS) entry which is preliminary data.</text>
</comment>
<feature type="region of interest" description="Disordered" evidence="4">
    <location>
        <begin position="387"/>
        <end position="430"/>
    </location>
</feature>
<dbReference type="GeneID" id="98180901"/>
<protein>
    <recommendedName>
        <fullName evidence="5">PKS/mFAS DH domain-containing protein</fullName>
    </recommendedName>
</protein>
<dbReference type="PROSITE" id="PS52019">
    <property type="entry name" value="PKS_MFAS_DH"/>
    <property type="match status" value="1"/>
</dbReference>
<feature type="region of interest" description="N-terminal hotdog fold" evidence="3">
    <location>
        <begin position="80"/>
        <end position="226"/>
    </location>
</feature>
<feature type="active site" description="Proton acceptor; for dehydratase activity" evidence="3">
    <location>
        <position position="115"/>
    </location>
</feature>
<feature type="region of interest" description="C-terminal hotdog fold" evidence="3">
    <location>
        <begin position="245"/>
        <end position="400"/>
    </location>
</feature>
<feature type="active site" description="Proton donor; for dehydratase activity" evidence="3">
    <location>
        <position position="305"/>
    </location>
</feature>
<reference evidence="6 7" key="1">
    <citation type="submission" date="2024-09" db="EMBL/GenBank/DDBJ databases">
        <title>Itraconazole resistance in Madurella fahalii resulting from another homologue of gene encoding cytochrome P450 14-alpha sterol demethylase (CYP51).</title>
        <authorList>
            <person name="Yoshioka I."/>
            <person name="Fahal A.H."/>
            <person name="Kaneko S."/>
            <person name="Yaguchi T."/>
        </authorList>
    </citation>
    <scope>NUCLEOTIDE SEQUENCE [LARGE SCALE GENOMIC DNA]</scope>
    <source>
        <strain evidence="6 7">IFM 68171</strain>
    </source>
</reference>
<dbReference type="Proteomes" id="UP001628179">
    <property type="component" value="Unassembled WGS sequence"/>
</dbReference>
<feature type="compositionally biased region" description="Polar residues" evidence="4">
    <location>
        <begin position="416"/>
        <end position="430"/>
    </location>
</feature>
<dbReference type="InterPro" id="IPR030918">
    <property type="entry name" value="PT_fungal_PKS"/>
</dbReference>
<evidence type="ECO:0000256" key="2">
    <source>
        <dbReference type="ARBA" id="ARBA00022553"/>
    </source>
</evidence>
<proteinExistence type="predicted"/>
<dbReference type="RefSeq" id="XP_070921679.1">
    <property type="nucleotide sequence ID" value="XM_071065578.1"/>
</dbReference>
<evidence type="ECO:0000256" key="3">
    <source>
        <dbReference type="PROSITE-ProRule" id="PRU01363"/>
    </source>
</evidence>
<evidence type="ECO:0000259" key="5">
    <source>
        <dbReference type="PROSITE" id="PS52019"/>
    </source>
</evidence>
<dbReference type="NCBIfam" id="TIGR04532">
    <property type="entry name" value="PT_fungal_PKS"/>
    <property type="match status" value="1"/>
</dbReference>
<evidence type="ECO:0000256" key="1">
    <source>
        <dbReference type="ARBA" id="ARBA00022450"/>
    </source>
</evidence>
<name>A0ABQ0GQC4_9PEZI</name>
<evidence type="ECO:0000313" key="6">
    <source>
        <dbReference type="EMBL" id="GAB1319949.1"/>
    </source>
</evidence>
<dbReference type="InterPro" id="IPR042104">
    <property type="entry name" value="PKS_dehydratase_sf"/>
</dbReference>
<dbReference type="EMBL" id="BAAFSV010000006">
    <property type="protein sequence ID" value="GAB1319949.1"/>
    <property type="molecule type" value="Genomic_DNA"/>
</dbReference>
<evidence type="ECO:0000256" key="4">
    <source>
        <dbReference type="SAM" id="MobiDB-lite"/>
    </source>
</evidence>
<sequence length="430" mass="46609">MHHHIDVAKAVPSTTRLREVLRAMAAHGAALDARACHVAKQKNKVVFAFSGRGCFYRAAAAALYERAPDFGALVLQLDCVAVQRVAFEDVGEKTARLRAVSDLSHPDPPEVAAGHKIHARNVLTAADICLTVGEYAYKRPLPNTAGVFVDMRDMRVVEAQLIHEDDPSPAQFIRIEAELNLSLGRTQVGLWVAKADGFPKADCAFATAVVWYYPSAQDWRAAWQTASHSVGSPIHALWDLTSQGKASVLSRQATYQLFTNVVDYDARYQTMQQAALDSDALEGAADVVLDADCHATWHMPPHWIDGAFHLAGLVMNSFGNAAPACNSFITPDWRRLRLAEPLATGSGIATMSAWFPWRERRAHAAAEARRGTAAFVVSHPPISLQEATFPSPRSPPVEATPTTTTVAEAEPIITPPFSTASARSDTTEAG</sequence>
<dbReference type="Gene3D" id="3.10.129.110">
    <property type="entry name" value="Polyketide synthase dehydratase"/>
    <property type="match status" value="1"/>
</dbReference>
<accession>A0ABQ0GQC4</accession>
<keyword evidence="2" id="KW-0597">Phosphoprotein</keyword>
<feature type="domain" description="PKS/mFAS DH" evidence="5">
    <location>
        <begin position="80"/>
        <end position="400"/>
    </location>
</feature>
<keyword evidence="7" id="KW-1185">Reference proteome</keyword>